<dbReference type="EMBL" id="CP136704">
    <property type="protein sequence ID" value="WOI33972.1"/>
    <property type="molecule type" value="Genomic_DNA"/>
</dbReference>
<keyword evidence="3 6" id="KW-0812">Transmembrane</keyword>
<dbReference type="InterPro" id="IPR005495">
    <property type="entry name" value="LptG/LptF_permease"/>
</dbReference>
<evidence type="ECO:0000256" key="3">
    <source>
        <dbReference type="ARBA" id="ARBA00022692"/>
    </source>
</evidence>
<dbReference type="Proteomes" id="UP001302666">
    <property type="component" value="Chromosome"/>
</dbReference>
<dbReference type="PANTHER" id="PTHR33529:SF6">
    <property type="entry name" value="YJGP_YJGQ FAMILY PERMEASE"/>
    <property type="match status" value="1"/>
</dbReference>
<keyword evidence="2" id="KW-1003">Cell membrane</keyword>
<keyword evidence="5 6" id="KW-0472">Membrane</keyword>
<evidence type="ECO:0000256" key="6">
    <source>
        <dbReference type="SAM" id="Phobius"/>
    </source>
</evidence>
<evidence type="ECO:0000256" key="1">
    <source>
        <dbReference type="ARBA" id="ARBA00004651"/>
    </source>
</evidence>
<sequence>MSRYDRYVLSQYLLFFGFFALILVAVFWINRAVSLFDWLIGDGQSVLAFLEISALSLPNLVRMVLPLAAFAATVWVTNRLNSESELTVLRATGSSPWQLARPAMAFGVIGALMMSALSLFLLPASLAQMDLREAELARSVSAKLLKPGSFLHPTDGVTFFIGSIDDQGTLNNVFLNDQRSSDVEVTYTSDKAYLVRDGDEAHLILVDGLAQRQEIGSDRLSTTAFADFSQPLGAVSPVPADAPRPLRNIPTLDLLQDRDGITQADGHAAGAQAEELHLRFARATVTLAVVMIAVSTLMLGGFSRFGIWKQLLGAFCLLILIEGLRGVVSDPVLDNAAMWPIVYLPSALGLLIAVLFLHLASRPQAFSRQRFRRETAI</sequence>
<keyword evidence="8" id="KW-1185">Reference proteome</keyword>
<dbReference type="NCBIfam" id="TIGR04407">
    <property type="entry name" value="LptF_YjgP"/>
    <property type="match status" value="1"/>
</dbReference>
<dbReference type="PANTHER" id="PTHR33529">
    <property type="entry name" value="SLR0882 PROTEIN-RELATED"/>
    <property type="match status" value="1"/>
</dbReference>
<evidence type="ECO:0000256" key="4">
    <source>
        <dbReference type="ARBA" id="ARBA00022989"/>
    </source>
</evidence>
<keyword evidence="4 6" id="KW-1133">Transmembrane helix</keyword>
<dbReference type="Pfam" id="PF03739">
    <property type="entry name" value="LptF_LptG"/>
    <property type="match status" value="1"/>
</dbReference>
<feature type="transmembrane region" description="Helical" evidence="6">
    <location>
        <begin position="280"/>
        <end position="299"/>
    </location>
</feature>
<gene>
    <name evidence="7" type="primary">lptF</name>
    <name evidence="7" type="ORF">R1T40_04300</name>
</gene>
<proteinExistence type="predicted"/>
<evidence type="ECO:0000256" key="2">
    <source>
        <dbReference type="ARBA" id="ARBA00022475"/>
    </source>
</evidence>
<dbReference type="RefSeq" id="WP_317385999.1">
    <property type="nucleotide sequence ID" value="NZ_CP136704.1"/>
</dbReference>
<comment type="subcellular location">
    <subcellularLocation>
        <location evidence="1">Cell membrane</location>
        <topology evidence="1">Multi-pass membrane protein</topology>
    </subcellularLocation>
</comment>
<feature type="transmembrane region" description="Helical" evidence="6">
    <location>
        <begin position="340"/>
        <end position="360"/>
    </location>
</feature>
<dbReference type="InterPro" id="IPR030922">
    <property type="entry name" value="LptF"/>
</dbReference>
<reference evidence="7 8" key="1">
    <citation type="submission" date="2023-10" db="EMBL/GenBank/DDBJ databases">
        <title>Eight complete genome sequences of bacteria isolated from laboratory stock of Giant Kelp gametophytes.</title>
        <authorList>
            <person name="Tolentino B."/>
            <person name="Nuzhdin S."/>
        </authorList>
    </citation>
    <scope>NUCLEOTIDE SEQUENCE [LARGE SCALE GENOMIC DNA]</scope>
    <source>
        <strain evidence="7 8">LC.270.F.C4</strain>
    </source>
</reference>
<organism evidence="7 8">
    <name type="scientific">Tritonibacter scottomollicae</name>
    <name type="common">Epibacterium scottomollicae</name>
    <dbReference type="NCBI Taxonomy" id="483013"/>
    <lineage>
        <taxon>Bacteria</taxon>
        <taxon>Pseudomonadati</taxon>
        <taxon>Pseudomonadota</taxon>
        <taxon>Alphaproteobacteria</taxon>
        <taxon>Rhodobacterales</taxon>
        <taxon>Paracoccaceae</taxon>
        <taxon>Tritonibacter</taxon>
    </lineage>
</organism>
<accession>A0ABZ0HHQ2</accession>
<feature type="transmembrane region" description="Helical" evidence="6">
    <location>
        <begin position="99"/>
        <end position="122"/>
    </location>
</feature>
<name>A0ABZ0HHQ2_TRISK</name>
<evidence type="ECO:0000313" key="7">
    <source>
        <dbReference type="EMBL" id="WOI33972.1"/>
    </source>
</evidence>
<evidence type="ECO:0000256" key="5">
    <source>
        <dbReference type="ARBA" id="ARBA00023136"/>
    </source>
</evidence>
<feature type="transmembrane region" description="Helical" evidence="6">
    <location>
        <begin position="12"/>
        <end position="29"/>
    </location>
</feature>
<protein>
    <submittedName>
        <fullName evidence="7">LPS export ABC transporter permease LptF</fullName>
    </submittedName>
</protein>
<evidence type="ECO:0000313" key="8">
    <source>
        <dbReference type="Proteomes" id="UP001302666"/>
    </source>
</evidence>